<proteinExistence type="predicted"/>
<protein>
    <submittedName>
        <fullName evidence="1">Uncharacterized protein</fullName>
    </submittedName>
</protein>
<organism evidence="1 2">
    <name type="scientific">Plakobranchus ocellatus</name>
    <dbReference type="NCBI Taxonomy" id="259542"/>
    <lineage>
        <taxon>Eukaryota</taxon>
        <taxon>Metazoa</taxon>
        <taxon>Spiralia</taxon>
        <taxon>Lophotrochozoa</taxon>
        <taxon>Mollusca</taxon>
        <taxon>Gastropoda</taxon>
        <taxon>Heterobranchia</taxon>
        <taxon>Euthyneura</taxon>
        <taxon>Panpulmonata</taxon>
        <taxon>Sacoglossa</taxon>
        <taxon>Placobranchoidea</taxon>
        <taxon>Plakobranchidae</taxon>
        <taxon>Plakobranchus</taxon>
    </lineage>
</organism>
<evidence type="ECO:0000313" key="1">
    <source>
        <dbReference type="EMBL" id="GFN95759.1"/>
    </source>
</evidence>
<accession>A0AAV3ZKT6</accession>
<sequence>MRARKWSRIYHKDISPPRRRWLKPVTGGSPQISGQIRYPLCHPHPQLIERWRNIFIYDCQTWVQENLTVDKPRVPRFLQRVRDKF</sequence>
<dbReference type="Proteomes" id="UP000735302">
    <property type="component" value="Unassembled WGS sequence"/>
</dbReference>
<dbReference type="EMBL" id="BLXT01002529">
    <property type="protein sequence ID" value="GFN95759.1"/>
    <property type="molecule type" value="Genomic_DNA"/>
</dbReference>
<evidence type="ECO:0000313" key="2">
    <source>
        <dbReference type="Proteomes" id="UP000735302"/>
    </source>
</evidence>
<keyword evidence="2" id="KW-1185">Reference proteome</keyword>
<reference evidence="1 2" key="1">
    <citation type="journal article" date="2021" name="Elife">
        <title>Chloroplast acquisition without the gene transfer in kleptoplastic sea slugs, Plakobranchus ocellatus.</title>
        <authorList>
            <person name="Maeda T."/>
            <person name="Takahashi S."/>
            <person name="Yoshida T."/>
            <person name="Shimamura S."/>
            <person name="Takaki Y."/>
            <person name="Nagai Y."/>
            <person name="Toyoda A."/>
            <person name="Suzuki Y."/>
            <person name="Arimoto A."/>
            <person name="Ishii H."/>
            <person name="Satoh N."/>
            <person name="Nishiyama T."/>
            <person name="Hasebe M."/>
            <person name="Maruyama T."/>
            <person name="Minagawa J."/>
            <person name="Obokata J."/>
            <person name="Shigenobu S."/>
        </authorList>
    </citation>
    <scope>NUCLEOTIDE SEQUENCE [LARGE SCALE GENOMIC DNA]</scope>
</reference>
<dbReference type="AlphaFoldDB" id="A0AAV3ZKT6"/>
<name>A0AAV3ZKT6_9GAST</name>
<gene>
    <name evidence="1" type="ORF">PoB_002226500</name>
</gene>
<comment type="caution">
    <text evidence="1">The sequence shown here is derived from an EMBL/GenBank/DDBJ whole genome shotgun (WGS) entry which is preliminary data.</text>
</comment>